<organism evidence="2 3">
    <name type="scientific">Strigamia maritima</name>
    <name type="common">European centipede</name>
    <name type="synonym">Geophilus maritimus</name>
    <dbReference type="NCBI Taxonomy" id="126957"/>
    <lineage>
        <taxon>Eukaryota</taxon>
        <taxon>Metazoa</taxon>
        <taxon>Ecdysozoa</taxon>
        <taxon>Arthropoda</taxon>
        <taxon>Myriapoda</taxon>
        <taxon>Chilopoda</taxon>
        <taxon>Pleurostigmophora</taxon>
        <taxon>Geophilomorpha</taxon>
        <taxon>Linotaeniidae</taxon>
        <taxon>Strigamia</taxon>
    </lineage>
</organism>
<reference evidence="2" key="2">
    <citation type="submission" date="2015-02" db="UniProtKB">
        <authorList>
            <consortium name="EnsemblMetazoa"/>
        </authorList>
    </citation>
    <scope>IDENTIFICATION</scope>
</reference>
<name>T1ITC6_STRMM</name>
<evidence type="ECO:0000313" key="2">
    <source>
        <dbReference type="EnsemblMetazoa" id="SMAR004371-PA"/>
    </source>
</evidence>
<dbReference type="EMBL" id="JH431477">
    <property type="status" value="NOT_ANNOTATED_CDS"/>
    <property type="molecule type" value="Genomic_DNA"/>
</dbReference>
<feature type="region of interest" description="Disordered" evidence="1">
    <location>
        <begin position="216"/>
        <end position="270"/>
    </location>
</feature>
<feature type="compositionally biased region" description="Polar residues" evidence="1">
    <location>
        <begin position="243"/>
        <end position="260"/>
    </location>
</feature>
<evidence type="ECO:0000256" key="1">
    <source>
        <dbReference type="SAM" id="MobiDB-lite"/>
    </source>
</evidence>
<dbReference type="AlphaFoldDB" id="T1ITC6"/>
<feature type="compositionally biased region" description="Low complexity" evidence="1">
    <location>
        <begin position="216"/>
        <end position="226"/>
    </location>
</feature>
<proteinExistence type="predicted"/>
<dbReference type="Proteomes" id="UP000014500">
    <property type="component" value="Unassembled WGS sequence"/>
</dbReference>
<accession>T1ITC6</accession>
<protein>
    <submittedName>
        <fullName evidence="2">Uncharacterized protein</fullName>
    </submittedName>
</protein>
<dbReference type="EnsemblMetazoa" id="SMAR004371-RA">
    <property type="protein sequence ID" value="SMAR004371-PA"/>
    <property type="gene ID" value="SMAR004371"/>
</dbReference>
<sequence>MKNKKFLSRQMFRGVHWDDVFIFEREQTMDHNRFGGPNQIYPLPPNKKFPPKPSSFKIRSQQTSDLLKKLSEHAILEPMPIRIQTQNNIEKPVIIGNPSDRAGSGRPKKANRKKDILKNGAWHRQHAREQSRKNAINLGGTNFDQETSSIAGRTFTAVDDPKVDEGDSVNDQWLDYQDRLSKRYYDLCDLIKRLLLSESVSKLEFVMQKLNDTITSKKSASSAKVSPQHHNNKHYTGHKQHYNHQALNQPPSKPSSNYNRYQAPLPAHSQ</sequence>
<feature type="compositionally biased region" description="Basic residues" evidence="1">
    <location>
        <begin position="230"/>
        <end position="242"/>
    </location>
</feature>
<reference evidence="3" key="1">
    <citation type="submission" date="2011-05" db="EMBL/GenBank/DDBJ databases">
        <authorList>
            <person name="Richards S.R."/>
            <person name="Qu J."/>
            <person name="Jiang H."/>
            <person name="Jhangiani S.N."/>
            <person name="Agravi P."/>
            <person name="Goodspeed R."/>
            <person name="Gross S."/>
            <person name="Mandapat C."/>
            <person name="Jackson L."/>
            <person name="Mathew T."/>
            <person name="Pu L."/>
            <person name="Thornton R."/>
            <person name="Saada N."/>
            <person name="Wilczek-Boney K.B."/>
            <person name="Lee S."/>
            <person name="Kovar C."/>
            <person name="Wu Y."/>
            <person name="Scherer S.E."/>
            <person name="Worley K.C."/>
            <person name="Muzny D.M."/>
            <person name="Gibbs R."/>
        </authorList>
    </citation>
    <scope>NUCLEOTIDE SEQUENCE</scope>
    <source>
        <strain evidence="3">Brora</strain>
    </source>
</reference>
<evidence type="ECO:0000313" key="3">
    <source>
        <dbReference type="Proteomes" id="UP000014500"/>
    </source>
</evidence>
<feature type="region of interest" description="Disordered" evidence="1">
    <location>
        <begin position="93"/>
        <end position="112"/>
    </location>
</feature>
<dbReference type="HOGENOM" id="CLU_1032804_0_0_1"/>
<keyword evidence="3" id="KW-1185">Reference proteome</keyword>